<evidence type="ECO:0000313" key="4">
    <source>
        <dbReference type="EMBL" id="REE83410.1"/>
    </source>
</evidence>
<feature type="signal peptide" evidence="2">
    <location>
        <begin position="1"/>
        <end position="22"/>
    </location>
</feature>
<dbReference type="Proteomes" id="UP000256429">
    <property type="component" value="Unassembled WGS sequence"/>
</dbReference>
<evidence type="ECO:0000313" key="5">
    <source>
        <dbReference type="Proteomes" id="UP000256429"/>
    </source>
</evidence>
<keyword evidence="5" id="KW-1185">Reference proteome</keyword>
<proteinExistence type="predicted"/>
<evidence type="ECO:0000259" key="3">
    <source>
        <dbReference type="Pfam" id="PF13205"/>
    </source>
</evidence>
<dbReference type="EMBL" id="QTTQ01000009">
    <property type="protein sequence ID" value="REE83410.1"/>
    <property type="molecule type" value="Genomic_DNA"/>
</dbReference>
<dbReference type="OrthoDB" id="9809989at2"/>
<protein>
    <submittedName>
        <fullName evidence="4">Ig-like domain-containing protein</fullName>
    </submittedName>
</protein>
<accession>A0A3D9RTX1</accession>
<organism evidence="4 5">
    <name type="scientific">Lutibacter oceani</name>
    <dbReference type="NCBI Taxonomy" id="1853311"/>
    <lineage>
        <taxon>Bacteria</taxon>
        <taxon>Pseudomonadati</taxon>
        <taxon>Bacteroidota</taxon>
        <taxon>Flavobacteriia</taxon>
        <taxon>Flavobacteriales</taxon>
        <taxon>Flavobacteriaceae</taxon>
        <taxon>Lutibacter</taxon>
    </lineage>
</organism>
<keyword evidence="1 2" id="KW-0732">Signal</keyword>
<feature type="chain" id="PRO_5017756394" evidence="2">
    <location>
        <begin position="23"/>
        <end position="532"/>
    </location>
</feature>
<name>A0A3D9RTX1_9FLAO</name>
<evidence type="ECO:0000256" key="2">
    <source>
        <dbReference type="SAM" id="SignalP"/>
    </source>
</evidence>
<gene>
    <name evidence="4" type="ORF">BX611_0701</name>
</gene>
<dbReference type="RefSeq" id="WP_115878075.1">
    <property type="nucleotide sequence ID" value="NZ_QTTQ01000009.1"/>
</dbReference>
<evidence type="ECO:0000256" key="1">
    <source>
        <dbReference type="ARBA" id="ARBA00022729"/>
    </source>
</evidence>
<comment type="caution">
    <text evidence="4">The sequence shown here is derived from an EMBL/GenBank/DDBJ whole genome shotgun (WGS) entry which is preliminary data.</text>
</comment>
<dbReference type="Pfam" id="PF13205">
    <property type="entry name" value="Big_5"/>
    <property type="match status" value="1"/>
</dbReference>
<dbReference type="InterPro" id="IPR032812">
    <property type="entry name" value="SbsA_Ig"/>
</dbReference>
<dbReference type="AlphaFoldDB" id="A0A3D9RTX1"/>
<reference evidence="4 5" key="1">
    <citation type="submission" date="2018-08" db="EMBL/GenBank/DDBJ databases">
        <title>Genomic Encyclopedia of Type Strains, Phase III (KMG-III): the genomes of soil and plant-associated and newly described type strains.</title>
        <authorList>
            <person name="Whitman W."/>
        </authorList>
    </citation>
    <scope>NUCLEOTIDE SEQUENCE [LARGE SCALE GENOMIC DNA]</scope>
    <source>
        <strain evidence="4 5">325-5</strain>
    </source>
</reference>
<feature type="domain" description="SbsA Ig-like" evidence="3">
    <location>
        <begin position="33"/>
        <end position="135"/>
    </location>
</feature>
<sequence>MRLSLFKLLSILLLMSFFFNCARRGTPTGGPKDSIPPILIKAIPVNETVNFKENRIKIYFDEYIKLKDVKTQLIISPPQKNEPIITPVGTASKFISIKILDTLDANTTYLYNFGNSIVDNNEENKLGNFKYVFSTGTYIDSLIVSGEVTDPTVKETSKNLDVMLYEYDSAFTDSVIFKQKPRYISNTLDSSLFEITNIRSGKYLLIALKDANNNKIYDPEVDKIGFVKDTLKLPTDSVYNISIFKEIPKLKVLKPKEVTKGHLIFGFKGKAEDLIINLLSETPENFKSEINYEVDKDTINYWYTPFEADSLNFSVSKGDYTEEFTANLRSSKIDTLKINNTGKTLNLRDTFAILSNTPIIKVDTSLITITDQDTLNVSFKTILSKSKNKLYLNFDKKPAFNYTIEALPNAITDIYEMGNDSILLKTQTKTIEDYGIINVDIVSSKKTAFIVELLDSKNAIIRTAKIDKPEIIKFELLEPGNYFVRVTIDENNNGIWDTGNFLEKRQPETIIFFDKNLELRANWDINETFIVK</sequence>